<dbReference type="InterPro" id="IPR011257">
    <property type="entry name" value="DNA_glycosylase"/>
</dbReference>
<dbReference type="Proteomes" id="UP000711995">
    <property type="component" value="Unassembled WGS sequence"/>
</dbReference>
<evidence type="ECO:0000256" key="11">
    <source>
        <dbReference type="ARBA" id="ARBA00023014"/>
    </source>
</evidence>
<keyword evidence="11" id="KW-0411">Iron-sulfur</keyword>
<keyword evidence="10" id="KW-0408">Iron</keyword>
<keyword evidence="9" id="KW-0378">Hydrolase</keyword>
<dbReference type="GO" id="GO:0034039">
    <property type="term" value="F:8-oxo-7,8-dihydroguanine DNA N-glycosylase activity"/>
    <property type="evidence" value="ECO:0007669"/>
    <property type="project" value="TreeGrafter"/>
</dbReference>
<dbReference type="PANTHER" id="PTHR42944:SF1">
    <property type="entry name" value="ADENINE DNA GLYCOSYLASE"/>
    <property type="match status" value="1"/>
</dbReference>
<feature type="domain" description="HhH-GPD" evidence="14">
    <location>
        <begin position="31"/>
        <end position="178"/>
    </location>
</feature>
<evidence type="ECO:0000313" key="15">
    <source>
        <dbReference type="EMBL" id="NIZ41003.1"/>
    </source>
</evidence>
<comment type="function">
    <text evidence="3">Adenine glycosylase active on G-A mispairs. MutY also corrects error-prone DNA synthesis past GO lesions which are due to the oxidatively damaged form of guanine: 7,8-dihydro-8-oxoguanine (8-oxo-dGTP).</text>
</comment>
<dbReference type="GO" id="GO:0000701">
    <property type="term" value="F:purine-specific mismatch base pair DNA N-glycosylase activity"/>
    <property type="evidence" value="ECO:0007669"/>
    <property type="project" value="UniProtKB-EC"/>
</dbReference>
<dbReference type="EMBL" id="JAATLJ010000001">
    <property type="protein sequence ID" value="NIZ41003.1"/>
    <property type="molecule type" value="Genomic_DNA"/>
</dbReference>
<keyword evidence="13" id="KW-0326">Glycosidase</keyword>
<keyword evidence="12" id="KW-0234">DNA repair</keyword>
<evidence type="ECO:0000256" key="3">
    <source>
        <dbReference type="ARBA" id="ARBA00002933"/>
    </source>
</evidence>
<dbReference type="GO" id="GO:0051536">
    <property type="term" value="F:iron-sulfur cluster binding"/>
    <property type="evidence" value="ECO:0007669"/>
    <property type="project" value="UniProtKB-KW"/>
</dbReference>
<dbReference type="SMART" id="SM00478">
    <property type="entry name" value="ENDO3c"/>
    <property type="match status" value="1"/>
</dbReference>
<dbReference type="Pfam" id="PF00633">
    <property type="entry name" value="HHH"/>
    <property type="match status" value="1"/>
</dbReference>
<dbReference type="GO" id="GO:0046872">
    <property type="term" value="F:metal ion binding"/>
    <property type="evidence" value="ECO:0007669"/>
    <property type="project" value="UniProtKB-KW"/>
</dbReference>
<evidence type="ECO:0000313" key="16">
    <source>
        <dbReference type="Proteomes" id="UP000711995"/>
    </source>
</evidence>
<organism evidence="15 16">
    <name type="scientific">Entomospira entomophila</name>
    <dbReference type="NCBI Taxonomy" id="2719988"/>
    <lineage>
        <taxon>Bacteria</taxon>
        <taxon>Pseudomonadati</taxon>
        <taxon>Spirochaetota</taxon>
        <taxon>Spirochaetia</taxon>
        <taxon>Spirochaetales</taxon>
        <taxon>Spirochaetaceae</taxon>
        <taxon>Entomospira</taxon>
    </lineage>
</organism>
<dbReference type="Pfam" id="PF00730">
    <property type="entry name" value="HhH-GPD"/>
    <property type="match status" value="1"/>
</dbReference>
<sequence>MQELIAWFHSLESLPWKNDHDPYKVYILEIISQQTTVSVMTKRYQAWLERFPTIESIAISSEEAVLLAWEGLGYYQRARNIYEIAKFVTVNGFPDATLNDWLKLPGVGRYTAAAILSRAYNKPYLAVDVNVKRIIMRVLGVETYHYNLEKTFISLLGKDYFERNAGDINQALIRLGQSLCKKRTTECQNCPLWQICQSKGKTLFTGPVNRKKIIKQEKYVIIIEFDEEFYTEKIEDKIGRNLYRLPSISHQRWLELSQQANTMILTKRKHSYTRYQDTLYPLYIHVIDQDELQNFSDITVNLVTCNKVALLSRPFLSSYRLILDELIGGSERSLFFEKR</sequence>
<dbReference type="InterPro" id="IPR044298">
    <property type="entry name" value="MIG/MutY"/>
</dbReference>
<dbReference type="RefSeq" id="WP_167700587.1">
    <property type="nucleotide sequence ID" value="NZ_CP118174.1"/>
</dbReference>
<proteinExistence type="inferred from homology"/>
<keyword evidence="7" id="KW-0479">Metal-binding</keyword>
<gene>
    <name evidence="15" type="ORF">HCT14_05745</name>
</gene>
<name>A0A968GCB8_9SPIO</name>
<evidence type="ECO:0000256" key="10">
    <source>
        <dbReference type="ARBA" id="ARBA00023004"/>
    </source>
</evidence>
<evidence type="ECO:0000256" key="13">
    <source>
        <dbReference type="ARBA" id="ARBA00023295"/>
    </source>
</evidence>
<dbReference type="GO" id="GO:0035485">
    <property type="term" value="F:adenine/guanine mispair binding"/>
    <property type="evidence" value="ECO:0007669"/>
    <property type="project" value="TreeGrafter"/>
</dbReference>
<reference evidence="15 16" key="1">
    <citation type="submission" date="2020-03" db="EMBL/GenBank/DDBJ databases">
        <title>Spirochaetal bacteria isolated from arthropods constitute a novel genus Entomospira genus novum within the order Spirochaetales.</title>
        <authorList>
            <person name="Grana-Miraglia L."/>
            <person name="Sikutova S."/>
            <person name="Fingerle V."/>
            <person name="Sing A."/>
            <person name="Castillo-Ramirez S."/>
            <person name="Margos G."/>
            <person name="Rudolf I."/>
        </authorList>
    </citation>
    <scope>NUCLEOTIDE SEQUENCE [LARGE SCALE GENOMIC DNA]</scope>
    <source>
        <strain evidence="15 16">BR193</strain>
    </source>
</reference>
<dbReference type="InterPro" id="IPR003265">
    <property type="entry name" value="HhH-GPD_domain"/>
</dbReference>
<dbReference type="GO" id="GO:0032357">
    <property type="term" value="F:oxidized purine DNA binding"/>
    <property type="evidence" value="ECO:0007669"/>
    <property type="project" value="TreeGrafter"/>
</dbReference>
<evidence type="ECO:0000256" key="12">
    <source>
        <dbReference type="ARBA" id="ARBA00023204"/>
    </source>
</evidence>
<evidence type="ECO:0000259" key="14">
    <source>
        <dbReference type="SMART" id="SM00478"/>
    </source>
</evidence>
<keyword evidence="16" id="KW-1185">Reference proteome</keyword>
<dbReference type="AlphaFoldDB" id="A0A968GCB8"/>
<dbReference type="EC" id="3.2.2.31" evidence="5"/>
<evidence type="ECO:0000256" key="9">
    <source>
        <dbReference type="ARBA" id="ARBA00022801"/>
    </source>
</evidence>
<dbReference type="CDD" id="cd00056">
    <property type="entry name" value="ENDO3c"/>
    <property type="match status" value="1"/>
</dbReference>
<dbReference type="GO" id="GO:0006284">
    <property type="term" value="P:base-excision repair"/>
    <property type="evidence" value="ECO:0007669"/>
    <property type="project" value="InterPro"/>
</dbReference>
<dbReference type="PANTHER" id="PTHR42944">
    <property type="entry name" value="ADENINE DNA GLYCOSYLASE"/>
    <property type="match status" value="1"/>
</dbReference>
<dbReference type="Gene3D" id="1.10.340.30">
    <property type="entry name" value="Hypothetical protein, domain 2"/>
    <property type="match status" value="1"/>
</dbReference>
<comment type="cofactor">
    <cofactor evidence="2">
        <name>[4Fe-4S] cluster</name>
        <dbReference type="ChEBI" id="CHEBI:49883"/>
    </cofactor>
</comment>
<keyword evidence="8" id="KW-0227">DNA damage</keyword>
<evidence type="ECO:0000256" key="6">
    <source>
        <dbReference type="ARBA" id="ARBA00022023"/>
    </source>
</evidence>
<dbReference type="InterPro" id="IPR023170">
    <property type="entry name" value="HhH_base_excis_C"/>
</dbReference>
<evidence type="ECO:0000256" key="8">
    <source>
        <dbReference type="ARBA" id="ARBA00022763"/>
    </source>
</evidence>
<dbReference type="GO" id="GO:0006298">
    <property type="term" value="P:mismatch repair"/>
    <property type="evidence" value="ECO:0007669"/>
    <property type="project" value="TreeGrafter"/>
</dbReference>
<protein>
    <recommendedName>
        <fullName evidence="6">Adenine DNA glycosylase</fullName>
        <ecNumber evidence="5">3.2.2.31</ecNumber>
    </recommendedName>
</protein>
<evidence type="ECO:0000256" key="1">
    <source>
        <dbReference type="ARBA" id="ARBA00000843"/>
    </source>
</evidence>
<dbReference type="InterPro" id="IPR000445">
    <property type="entry name" value="HhH_motif"/>
</dbReference>
<evidence type="ECO:0000256" key="7">
    <source>
        <dbReference type="ARBA" id="ARBA00022723"/>
    </source>
</evidence>
<evidence type="ECO:0000256" key="5">
    <source>
        <dbReference type="ARBA" id="ARBA00012045"/>
    </source>
</evidence>
<dbReference type="Gene3D" id="1.10.1670.10">
    <property type="entry name" value="Helix-hairpin-Helix base-excision DNA repair enzymes (C-terminal)"/>
    <property type="match status" value="1"/>
</dbReference>
<comment type="catalytic activity">
    <reaction evidence="1">
        <text>Hydrolyzes free adenine bases from 7,8-dihydro-8-oxoguanine:adenine mismatched double-stranded DNA, leaving an apurinic site.</text>
        <dbReference type="EC" id="3.2.2.31"/>
    </reaction>
</comment>
<dbReference type="SUPFAM" id="SSF48150">
    <property type="entry name" value="DNA-glycosylase"/>
    <property type="match status" value="1"/>
</dbReference>
<evidence type="ECO:0000256" key="4">
    <source>
        <dbReference type="ARBA" id="ARBA00008343"/>
    </source>
</evidence>
<comment type="caution">
    <text evidence="15">The sequence shown here is derived from an EMBL/GenBank/DDBJ whole genome shotgun (WGS) entry which is preliminary data.</text>
</comment>
<comment type="similarity">
    <text evidence="4">Belongs to the Nth/MutY family.</text>
</comment>
<evidence type="ECO:0000256" key="2">
    <source>
        <dbReference type="ARBA" id="ARBA00001966"/>
    </source>
</evidence>
<accession>A0A968GCB8</accession>